<reference evidence="5" key="1">
    <citation type="submission" date="2023-07" db="EMBL/GenBank/DDBJ databases">
        <authorList>
            <consortium name="AG Swart"/>
            <person name="Singh M."/>
            <person name="Singh A."/>
            <person name="Seah K."/>
            <person name="Emmerich C."/>
        </authorList>
    </citation>
    <scope>NUCLEOTIDE SEQUENCE</scope>
    <source>
        <strain evidence="5">DP1</strain>
    </source>
</reference>
<evidence type="ECO:0000256" key="1">
    <source>
        <dbReference type="SAM" id="MobiDB-lite"/>
    </source>
</evidence>
<dbReference type="GO" id="GO:0005886">
    <property type="term" value="C:plasma membrane"/>
    <property type="evidence" value="ECO:0007669"/>
    <property type="project" value="TreeGrafter"/>
</dbReference>
<dbReference type="InterPro" id="IPR049452">
    <property type="entry name" value="Anoctamin_TM"/>
</dbReference>
<feature type="domain" description="Anoctamin transmembrane" evidence="3">
    <location>
        <begin position="426"/>
        <end position="727"/>
    </location>
</feature>
<feature type="compositionally biased region" description="Basic and acidic residues" evidence="1">
    <location>
        <begin position="29"/>
        <end position="43"/>
    </location>
</feature>
<feature type="transmembrane region" description="Helical" evidence="2">
    <location>
        <begin position="693"/>
        <end position="711"/>
    </location>
</feature>
<feature type="compositionally biased region" description="Polar residues" evidence="1">
    <location>
        <begin position="874"/>
        <end position="892"/>
    </location>
</feature>
<evidence type="ECO:0000259" key="3">
    <source>
        <dbReference type="Pfam" id="PF04547"/>
    </source>
</evidence>
<dbReference type="Pfam" id="PF14703">
    <property type="entry name" value="PHM7_cyt"/>
    <property type="match status" value="1"/>
</dbReference>
<feature type="transmembrane region" description="Helical" evidence="2">
    <location>
        <begin position="513"/>
        <end position="534"/>
    </location>
</feature>
<name>A0AAD1XTX5_EUPCR</name>
<dbReference type="InterPro" id="IPR045122">
    <property type="entry name" value="Csc1-like"/>
</dbReference>
<comment type="caution">
    <text evidence="5">The sequence shown here is derived from an EMBL/GenBank/DDBJ whole genome shotgun (WGS) entry which is preliminary data.</text>
</comment>
<evidence type="ECO:0000313" key="6">
    <source>
        <dbReference type="Proteomes" id="UP001295684"/>
    </source>
</evidence>
<feature type="compositionally biased region" description="Basic and acidic residues" evidence="1">
    <location>
        <begin position="7"/>
        <end position="23"/>
    </location>
</feature>
<feature type="transmembrane region" description="Helical" evidence="2">
    <location>
        <begin position="432"/>
        <end position="453"/>
    </location>
</feature>
<organism evidence="5 6">
    <name type="scientific">Euplotes crassus</name>
    <dbReference type="NCBI Taxonomy" id="5936"/>
    <lineage>
        <taxon>Eukaryota</taxon>
        <taxon>Sar</taxon>
        <taxon>Alveolata</taxon>
        <taxon>Ciliophora</taxon>
        <taxon>Intramacronucleata</taxon>
        <taxon>Spirotrichea</taxon>
        <taxon>Hypotrichia</taxon>
        <taxon>Euplotida</taxon>
        <taxon>Euplotidae</taxon>
        <taxon>Moneuplotes</taxon>
    </lineage>
</organism>
<keyword evidence="6" id="KW-1185">Reference proteome</keyword>
<dbReference type="PANTHER" id="PTHR13018">
    <property type="entry name" value="PROBABLE MEMBRANE PROTEIN DUF221-RELATED"/>
    <property type="match status" value="1"/>
</dbReference>
<keyword evidence="2" id="KW-1133">Transmembrane helix</keyword>
<evidence type="ECO:0008006" key="7">
    <source>
        <dbReference type="Google" id="ProtNLM"/>
    </source>
</evidence>
<feature type="transmembrane region" description="Helical" evidence="2">
    <location>
        <begin position="473"/>
        <end position="492"/>
    </location>
</feature>
<dbReference type="PANTHER" id="PTHR13018:SF83">
    <property type="entry name" value="RRM DOMAIN-CONTAINING PROTEIN"/>
    <property type="match status" value="1"/>
</dbReference>
<sequence length="892" mass="103384">MNQTAHVESKRQAAEIEEEKKTENLINHHLGDKENEANKKKLDECPPSFKRAKTHGFANKVKQPDFIEKNKDLMEDTPDLCECCDRPTKQGVKDLSICMDTRELDFLGSGFPLYYHFKKFTFIIYLLMALCVGIPCLIINLNQDGKKQWDPNSSYIVSTTIGNNGNEPDNYIEWRVQVQAILNFLFIFVIGIASIFLRKSQNTIIREVDEQNITPSDFGIMISNIPKDKRPDELRKWLEAKVPGIEIVYVNYCYDITELVEVTRKHTSMVQIKAYLEAYKKRRLEEEGNINEEEAIKKGVQLSPPASKFCICINKSYPSINELNIKIKNTEKKQERIMASMERICHSHEFCGTAFVVVNKQSHAERIVKYFDSTLLMRGLTWIIYNVLRLKNSNIHNRYWDGNLIYAERAVEPGDIYWENLSVSSRTRFKKILWTSFIALVCLGVAFGVNLGIRGIKKSIDGSHKESLAEEYFIRGLSITVSFLIAAINIFLGRVIRMLTSYEHHETYTKYHLSVAFKLTIAMFINTGVIPLFVNFGRANWFDSGGLMVDVFYIVITISLISPFSYLFDPAYLIRLCKRWNEERKGEKSKLTQRQANELFEGSPLDMAQRYSNTMLLFCMAVFYVFPMPIISVISLLGALFQYWLDKYLLLRRHKVPEPFGETMAQIFSNMIPFFCLLYGTSLYIFSTVLSEGKGWIGLAAFVLTSLYMIIPFRQILNCLKKDIHRNDEYEYKEERIDFPTDYGRSNPITSKAANIYHQRLCDAMSTKVNNKSKVDEDEDSLEGVLNYGRQATSLEGKVFNKFQHFEMLVGPLSKDYLLQRKRTQHYRDFEKDPNNENSNNSNRKNQIINKPLHKCHTTLHPTHLNFMTHKETTNNQNKPESHNSIQNEEDP</sequence>
<dbReference type="InterPro" id="IPR027815">
    <property type="entry name" value="CSC1/OSCA1-like_cyt"/>
</dbReference>
<keyword evidence="2" id="KW-0472">Membrane</keyword>
<dbReference type="GO" id="GO:0005227">
    <property type="term" value="F:calcium-activated cation channel activity"/>
    <property type="evidence" value="ECO:0007669"/>
    <property type="project" value="InterPro"/>
</dbReference>
<feature type="region of interest" description="Disordered" evidence="1">
    <location>
        <begin position="873"/>
        <end position="892"/>
    </location>
</feature>
<protein>
    <recommendedName>
        <fullName evidence="7">CSC1/OSCA1-like cytosolic domain-containing protein</fullName>
    </recommendedName>
</protein>
<keyword evidence="2" id="KW-0812">Transmembrane</keyword>
<feature type="region of interest" description="Disordered" evidence="1">
    <location>
        <begin position="1"/>
        <end position="43"/>
    </location>
</feature>
<dbReference type="Proteomes" id="UP001295684">
    <property type="component" value="Unassembled WGS sequence"/>
</dbReference>
<accession>A0AAD1XTX5</accession>
<evidence type="ECO:0000313" key="5">
    <source>
        <dbReference type="EMBL" id="CAI2378511.1"/>
    </source>
</evidence>
<dbReference type="EMBL" id="CAMPGE010020243">
    <property type="protein sequence ID" value="CAI2378511.1"/>
    <property type="molecule type" value="Genomic_DNA"/>
</dbReference>
<feature type="transmembrane region" description="Helical" evidence="2">
    <location>
        <begin position="615"/>
        <end position="645"/>
    </location>
</feature>
<feature type="domain" description="CSC1/OSCA1-like cytosolic" evidence="4">
    <location>
        <begin position="218"/>
        <end position="420"/>
    </location>
</feature>
<dbReference type="Pfam" id="PF04547">
    <property type="entry name" value="Anoctamin"/>
    <property type="match status" value="1"/>
</dbReference>
<feature type="transmembrane region" description="Helical" evidence="2">
    <location>
        <begin position="176"/>
        <end position="197"/>
    </location>
</feature>
<evidence type="ECO:0000259" key="4">
    <source>
        <dbReference type="Pfam" id="PF14703"/>
    </source>
</evidence>
<gene>
    <name evidence="5" type="ORF">ECRASSUSDP1_LOCUS19908</name>
</gene>
<evidence type="ECO:0000256" key="2">
    <source>
        <dbReference type="SAM" id="Phobius"/>
    </source>
</evidence>
<feature type="transmembrane region" description="Helical" evidence="2">
    <location>
        <begin position="546"/>
        <end position="568"/>
    </location>
</feature>
<feature type="transmembrane region" description="Helical" evidence="2">
    <location>
        <begin position="122"/>
        <end position="141"/>
    </location>
</feature>
<dbReference type="AlphaFoldDB" id="A0AAD1XTX5"/>
<feature type="transmembrane region" description="Helical" evidence="2">
    <location>
        <begin position="665"/>
        <end position="686"/>
    </location>
</feature>
<proteinExistence type="predicted"/>